<organism evidence="1 2">
    <name type="scientific">Clostridium faecium</name>
    <dbReference type="NCBI Taxonomy" id="2762223"/>
    <lineage>
        <taxon>Bacteria</taxon>
        <taxon>Bacillati</taxon>
        <taxon>Bacillota</taxon>
        <taxon>Clostridia</taxon>
        <taxon>Eubacteriales</taxon>
        <taxon>Clostridiaceae</taxon>
        <taxon>Clostridium</taxon>
    </lineage>
</organism>
<evidence type="ECO:0000313" key="1">
    <source>
        <dbReference type="EMBL" id="MBD8047148.1"/>
    </source>
</evidence>
<sequence length="235" mass="27445">MTNKNCGVATQGSRLYLQQYMVNAEDKLSEMIIAASPSLLIFAENKSNIDWKSPLEKCSKGEFYEYRDDFLEVLNLEDERYKKAKENLREFWPKNGPQWDGLAVVNGINGEKGFLLVEAKAHLDETKSDLKAVSNQSINKIKKSISRTQEYYGIETNDWTKNYYQLGNRIAYLYFMNEILKIPTWLVLINFTDGEYKKTELYEWLKHYNQIYTSMGINLNSKLLNNIIQIFIKAL</sequence>
<accession>A0ABR8YSE1</accession>
<evidence type="ECO:0000313" key="2">
    <source>
        <dbReference type="Proteomes" id="UP000627166"/>
    </source>
</evidence>
<reference evidence="1 2" key="1">
    <citation type="submission" date="2020-08" db="EMBL/GenBank/DDBJ databases">
        <title>A Genomic Blueprint of the Chicken Gut Microbiome.</title>
        <authorList>
            <person name="Gilroy R."/>
            <person name="Ravi A."/>
            <person name="Getino M."/>
            <person name="Pursley I."/>
            <person name="Horton D.L."/>
            <person name="Alikhan N.-F."/>
            <person name="Baker D."/>
            <person name="Gharbi K."/>
            <person name="Hall N."/>
            <person name="Watson M."/>
            <person name="Adriaenssens E.M."/>
            <person name="Foster-Nyarko E."/>
            <person name="Jarju S."/>
            <person name="Secka A."/>
            <person name="Antonio M."/>
            <person name="Oren A."/>
            <person name="Chaudhuri R."/>
            <person name="La Ragione R.M."/>
            <person name="Hildebrand F."/>
            <person name="Pallen M.J."/>
        </authorList>
    </citation>
    <scope>NUCLEOTIDE SEQUENCE [LARGE SCALE GENOMIC DNA]</scope>
    <source>
        <strain evidence="1 2">N37</strain>
    </source>
</reference>
<gene>
    <name evidence="1" type="ORF">H9637_08890</name>
</gene>
<protein>
    <recommendedName>
        <fullName evidence="3">Restriction endonuclease</fullName>
    </recommendedName>
</protein>
<name>A0ABR8YSE1_9CLOT</name>
<evidence type="ECO:0008006" key="3">
    <source>
        <dbReference type="Google" id="ProtNLM"/>
    </source>
</evidence>
<dbReference type="RefSeq" id="WP_191740122.1">
    <property type="nucleotide sequence ID" value="NZ_JACSQB010000064.1"/>
</dbReference>
<dbReference type="Proteomes" id="UP000627166">
    <property type="component" value="Unassembled WGS sequence"/>
</dbReference>
<keyword evidence="2" id="KW-1185">Reference proteome</keyword>
<dbReference type="EMBL" id="JACSQB010000064">
    <property type="protein sequence ID" value="MBD8047148.1"/>
    <property type="molecule type" value="Genomic_DNA"/>
</dbReference>
<comment type="caution">
    <text evidence="1">The sequence shown here is derived from an EMBL/GenBank/DDBJ whole genome shotgun (WGS) entry which is preliminary data.</text>
</comment>
<proteinExistence type="predicted"/>